<name>A0A1Y1WMY7_9FUNG</name>
<dbReference type="RefSeq" id="XP_040747879.1">
    <property type="nucleotide sequence ID" value="XM_040886266.1"/>
</dbReference>
<keyword evidence="3" id="KW-1185">Reference proteome</keyword>
<protein>
    <submittedName>
        <fullName evidence="2">Uncharacterized protein</fullName>
    </submittedName>
</protein>
<dbReference type="Proteomes" id="UP000193922">
    <property type="component" value="Unassembled WGS sequence"/>
</dbReference>
<comment type="caution">
    <text evidence="2">The sequence shown here is derived from an EMBL/GenBank/DDBJ whole genome shotgun (WGS) entry which is preliminary data.</text>
</comment>
<evidence type="ECO:0000313" key="3">
    <source>
        <dbReference type="Proteomes" id="UP000193922"/>
    </source>
</evidence>
<dbReference type="AlphaFoldDB" id="A0A1Y1WMY7"/>
<dbReference type="OrthoDB" id="5552133at2759"/>
<dbReference type="GeneID" id="63802914"/>
<dbReference type="EMBL" id="MCFD01000001">
    <property type="protein sequence ID" value="ORX74668.1"/>
    <property type="molecule type" value="Genomic_DNA"/>
</dbReference>
<reference evidence="2 3" key="1">
    <citation type="submission" date="2016-07" db="EMBL/GenBank/DDBJ databases">
        <title>Pervasive Adenine N6-methylation of Active Genes in Fungi.</title>
        <authorList>
            <consortium name="DOE Joint Genome Institute"/>
            <person name="Mondo S.J."/>
            <person name="Dannebaum R.O."/>
            <person name="Kuo R.C."/>
            <person name="Labutti K."/>
            <person name="Haridas S."/>
            <person name="Kuo A."/>
            <person name="Salamov A."/>
            <person name="Ahrendt S.R."/>
            <person name="Lipzen A."/>
            <person name="Sullivan W."/>
            <person name="Andreopoulos W.B."/>
            <person name="Clum A."/>
            <person name="Lindquist E."/>
            <person name="Daum C."/>
            <person name="Ramamoorthy G.K."/>
            <person name="Gryganskyi A."/>
            <person name="Culley D."/>
            <person name="Magnuson J.K."/>
            <person name="James T.Y."/>
            <person name="O'Malley M.A."/>
            <person name="Stajich J.E."/>
            <person name="Spatafora J.W."/>
            <person name="Visel A."/>
            <person name="Grigoriev I.V."/>
        </authorList>
    </citation>
    <scope>NUCLEOTIDE SEQUENCE [LARGE SCALE GENOMIC DNA]</scope>
    <source>
        <strain evidence="2 3">ATCC 12442</strain>
    </source>
</reference>
<gene>
    <name evidence="2" type="ORF">DL89DRAFT_264484</name>
</gene>
<accession>A0A1Y1WMY7</accession>
<proteinExistence type="predicted"/>
<feature type="region of interest" description="Disordered" evidence="1">
    <location>
        <begin position="368"/>
        <end position="391"/>
    </location>
</feature>
<evidence type="ECO:0000313" key="2">
    <source>
        <dbReference type="EMBL" id="ORX74668.1"/>
    </source>
</evidence>
<sequence length="391" mass="42453">MLALAALKKAHATAVAARVARQSLGSKAAYQTYTQHSSSLGRTPRGGGKWWTRKTAAARLRMVMPQGPGWAARMMLKSRAGAVRTAGARGYLRAITQSLGQAMRAGPGASGRMAGPGSVGIWTWRTFHSASRTMSSARVVALLQRQTMASVMTQQRKDLSLATPFANETRIRLLSMHDGGDVMQAKPLKAGYRMKARKAEKPAESVHKPAEQADPHPAAAAITEAVPVEHCVLVTVPYTVSAMSQLAAGQQASSADVAQMLADAQKMQQRHTLLLTRLLEKLAATGWNIQYNHISSPSEGVQIALPPSTGIRTAAEMESLLSDWGFDMSLFAAVVKDPAVPQPRTPEAYREEVRDFLTDLDRMPRLSASRKPSAFDGMYKKLQQQRQQPML</sequence>
<feature type="compositionally biased region" description="Polar residues" evidence="1">
    <location>
        <begin position="382"/>
        <end position="391"/>
    </location>
</feature>
<evidence type="ECO:0000256" key="1">
    <source>
        <dbReference type="SAM" id="MobiDB-lite"/>
    </source>
</evidence>
<organism evidence="2 3">
    <name type="scientific">Linderina pennispora</name>
    <dbReference type="NCBI Taxonomy" id="61395"/>
    <lineage>
        <taxon>Eukaryota</taxon>
        <taxon>Fungi</taxon>
        <taxon>Fungi incertae sedis</taxon>
        <taxon>Zoopagomycota</taxon>
        <taxon>Kickxellomycotina</taxon>
        <taxon>Kickxellomycetes</taxon>
        <taxon>Kickxellales</taxon>
        <taxon>Kickxellaceae</taxon>
        <taxon>Linderina</taxon>
    </lineage>
</organism>